<keyword evidence="10" id="KW-1185">Reference proteome</keyword>
<evidence type="ECO:0000256" key="1">
    <source>
        <dbReference type="ARBA" id="ARBA00022475"/>
    </source>
</evidence>
<dbReference type="InterPro" id="IPR003770">
    <property type="entry name" value="MLTG-like"/>
</dbReference>
<keyword evidence="5 7" id="KW-0456">Lyase</keyword>
<comment type="function">
    <text evidence="7">Functions as a peptidoglycan terminase that cleaves nascent peptidoglycan strands endolytically to terminate their elongation.</text>
</comment>
<evidence type="ECO:0000256" key="4">
    <source>
        <dbReference type="ARBA" id="ARBA00023136"/>
    </source>
</evidence>
<accession>A0A1M6N6H6</accession>
<evidence type="ECO:0000256" key="3">
    <source>
        <dbReference type="ARBA" id="ARBA00022989"/>
    </source>
</evidence>
<protein>
    <recommendedName>
        <fullName evidence="7">Endolytic murein transglycosylase</fullName>
        <ecNumber evidence="7">4.2.2.29</ecNumber>
    </recommendedName>
    <alternativeName>
        <fullName evidence="7">Peptidoglycan lytic transglycosylase</fullName>
    </alternativeName>
    <alternativeName>
        <fullName evidence="7">Peptidoglycan polymerization terminase</fullName>
    </alternativeName>
</protein>
<keyword evidence="6 7" id="KW-0961">Cell wall biogenesis/degradation</keyword>
<dbReference type="EC" id="4.2.2.29" evidence="7"/>
<gene>
    <name evidence="7" type="primary">mltG</name>
    <name evidence="9" type="ORF">SAMN05443637_10160</name>
</gene>
<keyword evidence="4 7" id="KW-0472">Membrane</keyword>
<keyword evidence="2 7" id="KW-0812">Transmembrane</keyword>
<dbReference type="GO" id="GO:0009252">
    <property type="term" value="P:peptidoglycan biosynthetic process"/>
    <property type="evidence" value="ECO:0007669"/>
    <property type="project" value="UniProtKB-UniRule"/>
</dbReference>
<feature type="site" description="Important for catalytic activity" evidence="7">
    <location>
        <position position="302"/>
    </location>
</feature>
<comment type="similarity">
    <text evidence="7">Belongs to the transglycosylase MltG family.</text>
</comment>
<evidence type="ECO:0000256" key="5">
    <source>
        <dbReference type="ARBA" id="ARBA00023239"/>
    </source>
</evidence>
<evidence type="ECO:0000256" key="7">
    <source>
        <dbReference type="HAMAP-Rule" id="MF_02065"/>
    </source>
</evidence>
<comment type="subcellular location">
    <subcellularLocation>
        <location evidence="7">Cell membrane</location>
        <topology evidence="7">Single-pass membrane protein</topology>
    </subcellularLocation>
</comment>
<dbReference type="GO" id="GO:0005886">
    <property type="term" value="C:plasma membrane"/>
    <property type="evidence" value="ECO:0007669"/>
    <property type="project" value="UniProtKB-SubCell"/>
</dbReference>
<dbReference type="AlphaFoldDB" id="A0A1M6N6H6"/>
<dbReference type="STRING" id="1848.SAMN05443637_10160"/>
<dbReference type="EMBL" id="FRAP01000001">
    <property type="protein sequence ID" value="SHJ91345.1"/>
    <property type="molecule type" value="Genomic_DNA"/>
</dbReference>
<dbReference type="RefSeq" id="WP_200803701.1">
    <property type="nucleotide sequence ID" value="NZ_CALGVN010000007.1"/>
</dbReference>
<dbReference type="NCBIfam" id="TIGR00247">
    <property type="entry name" value="endolytic transglycosylase MltG"/>
    <property type="match status" value="1"/>
</dbReference>
<dbReference type="GO" id="GO:0008932">
    <property type="term" value="F:lytic endotransglycosylase activity"/>
    <property type="evidence" value="ECO:0007669"/>
    <property type="project" value="UniProtKB-UniRule"/>
</dbReference>
<sequence>MSPDGSPRRPYGSGAGTDPTRADGPTERLATVPRRHDRLAARRAREQRIRRRRRVLAVVVTVLLAALAGGGYLLYQSFFGVPDFDGEGTGSVVVQVADGDTTSAIAAELAGRGVVADPRAFLRAAADDDRVRAIQPGYYQLRARMSGEAAVELMLNPDSRVGQLEIRGGTQLDDTRSPDGAVTPGVLSLISEATCLTVDGQRRCVSADELRTAMSTTDPAELGVPEWALEDVAKADPNRRLEGLLVPGRYNVAPEKPAADVLRELLAVSASKLQASGLVSGAREIGSSPYQVLIISSLVEKEAITKDMPKVARVIYNRLGVGQRLELDSMVNYPLDVQSLRTTAADRARPGPYNSYQVVGLPPTPIAAPGADAIAAALDPEPGDWFFFVRCETDGTSCFARTLDEHQENVNKALRNGAF</sequence>
<feature type="region of interest" description="Disordered" evidence="8">
    <location>
        <begin position="1"/>
        <end position="37"/>
    </location>
</feature>
<comment type="catalytic activity">
    <reaction evidence="7">
        <text>a peptidoglycan chain = a peptidoglycan chain with N-acetyl-1,6-anhydromuramyl-[peptide] at the reducing end + a peptidoglycan chain with N-acetylglucosamine at the non-reducing end.</text>
        <dbReference type="EC" id="4.2.2.29"/>
    </reaction>
</comment>
<feature type="transmembrane region" description="Helical" evidence="7">
    <location>
        <begin position="55"/>
        <end position="75"/>
    </location>
</feature>
<dbReference type="PANTHER" id="PTHR30518:SF2">
    <property type="entry name" value="ENDOLYTIC MUREIN TRANSGLYCOSYLASE"/>
    <property type="match status" value="1"/>
</dbReference>
<evidence type="ECO:0000313" key="9">
    <source>
        <dbReference type="EMBL" id="SHJ91345.1"/>
    </source>
</evidence>
<keyword evidence="1 7" id="KW-1003">Cell membrane</keyword>
<dbReference type="PANTHER" id="PTHR30518">
    <property type="entry name" value="ENDOLYTIC MUREIN TRANSGLYCOSYLASE"/>
    <property type="match status" value="1"/>
</dbReference>
<dbReference type="Gene3D" id="3.30.1490.480">
    <property type="entry name" value="Endolytic murein transglycosylase"/>
    <property type="match status" value="1"/>
</dbReference>
<dbReference type="HAMAP" id="MF_02065">
    <property type="entry name" value="MltG"/>
    <property type="match status" value="1"/>
</dbReference>
<evidence type="ECO:0000256" key="2">
    <source>
        <dbReference type="ARBA" id="ARBA00022692"/>
    </source>
</evidence>
<evidence type="ECO:0000256" key="8">
    <source>
        <dbReference type="SAM" id="MobiDB-lite"/>
    </source>
</evidence>
<dbReference type="Proteomes" id="UP000184363">
    <property type="component" value="Unassembled WGS sequence"/>
</dbReference>
<evidence type="ECO:0000313" key="10">
    <source>
        <dbReference type="Proteomes" id="UP000184363"/>
    </source>
</evidence>
<keyword evidence="3 7" id="KW-1133">Transmembrane helix</keyword>
<organism evidence="9 10">
    <name type="scientific">Pseudonocardia thermophila</name>
    <dbReference type="NCBI Taxonomy" id="1848"/>
    <lineage>
        <taxon>Bacteria</taxon>
        <taxon>Bacillati</taxon>
        <taxon>Actinomycetota</taxon>
        <taxon>Actinomycetes</taxon>
        <taxon>Pseudonocardiales</taxon>
        <taxon>Pseudonocardiaceae</taxon>
        <taxon>Pseudonocardia</taxon>
    </lineage>
</organism>
<proteinExistence type="inferred from homology"/>
<evidence type="ECO:0000256" key="6">
    <source>
        <dbReference type="ARBA" id="ARBA00023316"/>
    </source>
</evidence>
<reference evidence="9 10" key="1">
    <citation type="submission" date="2016-11" db="EMBL/GenBank/DDBJ databases">
        <authorList>
            <person name="Jaros S."/>
            <person name="Januszkiewicz K."/>
            <person name="Wedrychowicz H."/>
        </authorList>
    </citation>
    <scope>NUCLEOTIDE SEQUENCE [LARGE SCALE GENOMIC DNA]</scope>
    <source>
        <strain evidence="9 10">DSM 43832</strain>
    </source>
</reference>
<name>A0A1M6N6H6_PSETH</name>
<dbReference type="Pfam" id="PF02618">
    <property type="entry name" value="YceG"/>
    <property type="match status" value="1"/>
</dbReference>
<dbReference type="GO" id="GO:0071555">
    <property type="term" value="P:cell wall organization"/>
    <property type="evidence" value="ECO:0007669"/>
    <property type="project" value="UniProtKB-KW"/>
</dbReference>